<keyword evidence="3" id="KW-1185">Reference proteome</keyword>
<dbReference type="Proteomes" id="UP000075881">
    <property type="component" value="Unassembled WGS sequence"/>
</dbReference>
<dbReference type="VEuPathDB" id="VectorBase:ACHR005426"/>
<name>A0A182K3U1_9DIPT</name>
<dbReference type="EnsemblMetazoa" id="ACHR005426-RA">
    <property type="protein sequence ID" value="ACHR005426-PA"/>
    <property type="gene ID" value="ACHR005426"/>
</dbReference>
<reference evidence="2" key="2">
    <citation type="submission" date="2020-05" db="UniProtKB">
        <authorList>
            <consortium name="EnsemblMetazoa"/>
        </authorList>
    </citation>
    <scope>IDENTIFICATION</scope>
    <source>
        <strain evidence="2">ACHKN1017</strain>
    </source>
</reference>
<feature type="coiled-coil region" evidence="1">
    <location>
        <begin position="301"/>
        <end position="328"/>
    </location>
</feature>
<reference evidence="3" key="1">
    <citation type="submission" date="2013-03" db="EMBL/GenBank/DDBJ databases">
        <title>The Genome Sequence of Anopheles christyi ACHKN1017.</title>
        <authorList>
            <consortium name="The Broad Institute Genomics Platform"/>
            <person name="Neafsey D.E."/>
            <person name="Besansky N."/>
            <person name="Walker B."/>
            <person name="Young S.K."/>
            <person name="Zeng Q."/>
            <person name="Gargeya S."/>
            <person name="Fitzgerald M."/>
            <person name="Haas B."/>
            <person name="Abouelleil A."/>
            <person name="Allen A.W."/>
            <person name="Alvarado L."/>
            <person name="Arachchi H.M."/>
            <person name="Berlin A.M."/>
            <person name="Chapman S.B."/>
            <person name="Gainer-Dewar J."/>
            <person name="Goldberg J."/>
            <person name="Griggs A."/>
            <person name="Gujja S."/>
            <person name="Hansen M."/>
            <person name="Howarth C."/>
            <person name="Imamovic A."/>
            <person name="Ireland A."/>
            <person name="Larimer J."/>
            <person name="McCowan C."/>
            <person name="Murphy C."/>
            <person name="Pearson M."/>
            <person name="Poon T.W."/>
            <person name="Priest M."/>
            <person name="Roberts A."/>
            <person name="Saif S."/>
            <person name="Shea T."/>
            <person name="Sisk P."/>
            <person name="Sykes S."/>
            <person name="Wortman J."/>
            <person name="Nusbaum C."/>
            <person name="Birren B."/>
        </authorList>
    </citation>
    <scope>NUCLEOTIDE SEQUENCE [LARGE SCALE GENOMIC DNA]</scope>
    <source>
        <strain evidence="3">ACHKN1017</strain>
    </source>
</reference>
<dbReference type="STRING" id="43041.A0A182K3U1"/>
<protein>
    <submittedName>
        <fullName evidence="2">Uncharacterized protein</fullName>
    </submittedName>
</protein>
<accession>A0A182K3U1</accession>
<proteinExistence type="predicted"/>
<keyword evidence="1" id="KW-0175">Coiled coil</keyword>
<evidence type="ECO:0000313" key="3">
    <source>
        <dbReference type="Proteomes" id="UP000075881"/>
    </source>
</evidence>
<sequence length="1148" mass="132647">MLEGEAKDGELLCIAELFESIANKDEQALHLTLQRSSIETMLLFESTYGISPLVHCMQTGEMSHVGLVRCLLASGLCDSEIVDGKGHTVLASLVLAHAQTERPAGFLERMIELVIEGADDVTACYRMLKHNSLALFQVFLSVKQYEEGRLFECLTGALTELNVKQFVVSPDLKMFVLFKLADYGFHHMTGDLPGRCDKKIDEWKDHIDVVIDCWDVIGKKYDTGSYGDVDNRLLHRLHVIHNQLYFLQHQKFHDYLSLREVIFCVAVFWNILKNPKKFGVYRFIVNKCLVMEFIRMIAFQLAEVKRFLEQTEQELMKIVQEVESLTAHRKERLIEELVEKIEESCKATIIQQYRLNLSVDGTSNSNRDALAKNMLRRIRKIDKQWADTKTHELRALQQTQKAWLIEQLETRLECVEQPQNVADRILAELKRSTVDTIAAKIVASESFDLEHLMRGKDRRTRRKLIECYGQLKQLYSLKKIVKTFAHMAHVNLTSVETFQDCLKRTVMILGETLKNTNSTPNMPNGRLEDAMGCMLTHRFADIVISLRNSYAREFSLSRLLINDELERRVYSLLPNHTVAIRMVIHLLYVIVLAEVRRSFYGLLLRCGSLETLRSLLIYAGVKDELFQTEHDTFEQVKGYYSNVKELFSEMRETPVGKTVEFTHVEKQFQVQCGIVAEVEAMLAAEKAIDYENMRKTCFSCNSISTIRRLLLWKIAAYRPNAVLESICSKWNANATSISRIHWMDTRLSWIDPETMSNKLAMITAAIGDADAFYNISHSRKVIEEIGIAEEVDEEAVDQLNKMLRPYYGNIFFLDNKWKVLESFCKQRRLPWNNLHVRLLRQRDQNLLQELFEERRSKLQTILAQNDIKTVDVLQVGNIIIQEDILASLEHLQLELCEILTAVGYFGDSFHYIKQRIPMIQGKNFRNLLAHDSISYNMLTDSGDAKVIVNAFIFANTEVQLFESRRCETIELHLPSLADMHRWVEEQHRLQKSFQSNDVNLVHAMMQSGGEIKSYFCFTPNAEHYPAELLSIGDTIQGFCDRAPSIVPLLGRYFPYLRELYHRREFALESAIVRRDFESGFKIIDETKPLRGLFCSWPKLMDRLSPAIKATKTLPERRALLNEFLDYGNEKCVEEMIRLDPSLAATLNL</sequence>
<dbReference type="AlphaFoldDB" id="A0A182K3U1"/>
<evidence type="ECO:0000256" key="1">
    <source>
        <dbReference type="SAM" id="Coils"/>
    </source>
</evidence>
<evidence type="ECO:0000313" key="2">
    <source>
        <dbReference type="EnsemblMetazoa" id="ACHR005426-PA"/>
    </source>
</evidence>
<organism evidence="2 3">
    <name type="scientific">Anopheles christyi</name>
    <dbReference type="NCBI Taxonomy" id="43041"/>
    <lineage>
        <taxon>Eukaryota</taxon>
        <taxon>Metazoa</taxon>
        <taxon>Ecdysozoa</taxon>
        <taxon>Arthropoda</taxon>
        <taxon>Hexapoda</taxon>
        <taxon>Insecta</taxon>
        <taxon>Pterygota</taxon>
        <taxon>Neoptera</taxon>
        <taxon>Endopterygota</taxon>
        <taxon>Diptera</taxon>
        <taxon>Nematocera</taxon>
        <taxon>Culicoidea</taxon>
        <taxon>Culicidae</taxon>
        <taxon>Anophelinae</taxon>
        <taxon>Anopheles</taxon>
    </lineage>
</organism>